<protein>
    <submittedName>
        <fullName evidence="14">Dynein axonemal assembly factor 19</fullName>
    </submittedName>
</protein>
<dbReference type="GO" id="GO:0036157">
    <property type="term" value="C:outer dynein arm"/>
    <property type="evidence" value="ECO:0007669"/>
    <property type="project" value="InterPro"/>
</dbReference>
<evidence type="ECO:0000256" key="10">
    <source>
        <dbReference type="ARBA" id="ARBA00049986"/>
    </source>
</evidence>
<dbReference type="OrthoDB" id="447931at2759"/>
<proteinExistence type="inferred from homology"/>
<feature type="domain" description="Dynein attachment factor N-terminal" evidence="12">
    <location>
        <begin position="7"/>
        <end position="74"/>
    </location>
</feature>
<keyword evidence="5" id="KW-0963">Cytoplasm</keyword>
<evidence type="ECO:0000256" key="6">
    <source>
        <dbReference type="ARBA" id="ARBA00022794"/>
    </source>
</evidence>
<dbReference type="PANTHER" id="PTHR28572">
    <property type="entry name" value="COILED-COIL DOMAIN-CONTAINING PROTEIN 103"/>
    <property type="match status" value="1"/>
</dbReference>
<dbReference type="GO" id="GO:0003351">
    <property type="term" value="P:epithelial cilium movement involved in extracellular fluid movement"/>
    <property type="evidence" value="ECO:0007669"/>
    <property type="project" value="TreeGrafter"/>
</dbReference>
<accession>A0A6J2W623</accession>
<dbReference type="InParanoid" id="A0A6J2W623"/>
<comment type="similarity">
    <text evidence="10">Belongs to the DNAAF19/PR46b family.</text>
</comment>
<evidence type="ECO:0000313" key="13">
    <source>
        <dbReference type="Proteomes" id="UP000504632"/>
    </source>
</evidence>
<evidence type="ECO:0000256" key="2">
    <source>
        <dbReference type="ARBA" id="ARBA00004230"/>
    </source>
</evidence>
<evidence type="ECO:0000256" key="9">
    <source>
        <dbReference type="ARBA" id="ARBA00023273"/>
    </source>
</evidence>
<dbReference type="Pfam" id="PF15867">
    <property type="entry name" value="Dynein_attach_N"/>
    <property type="match status" value="1"/>
</dbReference>
<keyword evidence="6" id="KW-0970">Cilium biogenesis/degradation</keyword>
<evidence type="ECO:0000313" key="14">
    <source>
        <dbReference type="RefSeq" id="XP_030638836.1"/>
    </source>
</evidence>
<dbReference type="InterPro" id="IPR042422">
    <property type="entry name" value="CC103"/>
</dbReference>
<feature type="domain" description="RNA-polymerase II-associated protein 3-like C-terminal" evidence="11">
    <location>
        <begin position="100"/>
        <end position="188"/>
    </location>
</feature>
<dbReference type="GO" id="GO:0031514">
    <property type="term" value="C:motile cilium"/>
    <property type="evidence" value="ECO:0007669"/>
    <property type="project" value="UniProtKB-SubCell"/>
</dbReference>
<evidence type="ECO:0000259" key="12">
    <source>
        <dbReference type="Pfam" id="PF15867"/>
    </source>
</evidence>
<dbReference type="InterPro" id="IPR025986">
    <property type="entry name" value="RPAP3-like_C"/>
</dbReference>
<comment type="subunit">
    <text evidence="4">Homodimer.</text>
</comment>
<dbReference type="PANTHER" id="PTHR28572:SF1">
    <property type="entry name" value="COILED-COIL DOMAIN-CONTAINING PROTEIN 103"/>
    <property type="match status" value="1"/>
</dbReference>
<dbReference type="Pfam" id="PF13877">
    <property type="entry name" value="RPAP3_C"/>
    <property type="match status" value="1"/>
</dbReference>
<comment type="function">
    <text evidence="1">Dynein-attachment factor required for cilia motility.</text>
</comment>
<name>A0A6J2W623_CHACN</name>
<keyword evidence="9" id="KW-0966">Cell projection</keyword>
<keyword evidence="13" id="KW-1185">Reference proteome</keyword>
<dbReference type="GO" id="GO:0036159">
    <property type="term" value="P:inner dynein arm assembly"/>
    <property type="evidence" value="ECO:0007669"/>
    <property type="project" value="TreeGrafter"/>
</dbReference>
<dbReference type="FunCoup" id="A0A6J2W623">
    <property type="interactions" value="25"/>
</dbReference>
<gene>
    <name evidence="14" type="primary">dnaaf19</name>
</gene>
<dbReference type="GeneID" id="115819463"/>
<dbReference type="InterPro" id="IPR031733">
    <property type="entry name" value="Dynein_attach_N"/>
</dbReference>
<dbReference type="RefSeq" id="XP_030638836.1">
    <property type="nucleotide sequence ID" value="XM_030782976.1"/>
</dbReference>
<evidence type="ECO:0000256" key="4">
    <source>
        <dbReference type="ARBA" id="ARBA00011738"/>
    </source>
</evidence>
<dbReference type="GO" id="GO:0007368">
    <property type="term" value="P:determination of left/right symmetry"/>
    <property type="evidence" value="ECO:0007669"/>
    <property type="project" value="TreeGrafter"/>
</dbReference>
<evidence type="ECO:0000256" key="1">
    <source>
        <dbReference type="ARBA" id="ARBA00004048"/>
    </source>
</evidence>
<sequence>MDNSETINFSVLERALSSALEADMKYHRENDAKFRAIHQNVGSYEEFRDIVLASHLRPLDKKDRIGAPRKQPWNTLATNTKQQDVASSETFQASVCEFRPKTASEFSRDWRRFGGCPAEKYRLLVTLGGEVLRGIFGAEVGFGLLGDFVTVLSQGIKSGDEMSVVSVLEALCKTPRFGLNISLLSCEEQEGCKEVFRKLWKAVKGSIETLDGTSVENSACRGICDANKIQNTTNMVHNPLLEKVEHLMRVYGISISL</sequence>
<evidence type="ECO:0000256" key="3">
    <source>
        <dbReference type="ARBA" id="ARBA00004496"/>
    </source>
</evidence>
<reference evidence="14" key="1">
    <citation type="submission" date="2025-08" db="UniProtKB">
        <authorList>
            <consortium name="RefSeq"/>
        </authorList>
    </citation>
    <scope>IDENTIFICATION</scope>
</reference>
<keyword evidence="8" id="KW-0969">Cilium</keyword>
<evidence type="ECO:0000256" key="8">
    <source>
        <dbReference type="ARBA" id="ARBA00023069"/>
    </source>
</evidence>
<evidence type="ECO:0000256" key="7">
    <source>
        <dbReference type="ARBA" id="ARBA00022846"/>
    </source>
</evidence>
<comment type="subcellular location">
    <subcellularLocation>
        <location evidence="2">Cell projection</location>
        <location evidence="2">Cilium</location>
        <location evidence="2">Flagellum</location>
    </subcellularLocation>
    <subcellularLocation>
        <location evidence="3">Cytoplasm</location>
    </subcellularLocation>
</comment>
<evidence type="ECO:0000259" key="11">
    <source>
        <dbReference type="Pfam" id="PF13877"/>
    </source>
</evidence>
<dbReference type="CTD" id="388389"/>
<dbReference type="Proteomes" id="UP000504632">
    <property type="component" value="Chromosome 8"/>
</dbReference>
<dbReference type="GO" id="GO:0005576">
    <property type="term" value="C:extracellular region"/>
    <property type="evidence" value="ECO:0007669"/>
    <property type="project" value="GOC"/>
</dbReference>
<dbReference type="AlphaFoldDB" id="A0A6J2W623"/>
<organism evidence="13 14">
    <name type="scientific">Chanos chanos</name>
    <name type="common">Milkfish</name>
    <name type="synonym">Mugil chanos</name>
    <dbReference type="NCBI Taxonomy" id="29144"/>
    <lineage>
        <taxon>Eukaryota</taxon>
        <taxon>Metazoa</taxon>
        <taxon>Chordata</taxon>
        <taxon>Craniata</taxon>
        <taxon>Vertebrata</taxon>
        <taxon>Euteleostomi</taxon>
        <taxon>Actinopterygii</taxon>
        <taxon>Neopterygii</taxon>
        <taxon>Teleostei</taxon>
        <taxon>Ostariophysi</taxon>
        <taxon>Gonorynchiformes</taxon>
        <taxon>Chanidae</taxon>
        <taxon>Chanos</taxon>
    </lineage>
</organism>
<keyword evidence="7" id="KW-0282">Flagellum</keyword>
<evidence type="ECO:0000256" key="5">
    <source>
        <dbReference type="ARBA" id="ARBA00022490"/>
    </source>
</evidence>